<dbReference type="GO" id="GO:0047499">
    <property type="term" value="F:calcium-independent phospholipase A2 activity"/>
    <property type="evidence" value="ECO:0007669"/>
    <property type="project" value="TreeGrafter"/>
</dbReference>
<dbReference type="InterPro" id="IPR002641">
    <property type="entry name" value="PNPLA_dom"/>
</dbReference>
<evidence type="ECO:0000256" key="3">
    <source>
        <dbReference type="ARBA" id="ARBA00023098"/>
    </source>
</evidence>
<evidence type="ECO:0000313" key="7">
    <source>
        <dbReference type="Proteomes" id="UP000007879"/>
    </source>
</evidence>
<dbReference type="AlphaFoldDB" id="A0AAN0IAN1"/>
<reference evidence="6" key="2">
    <citation type="submission" date="2024-06" db="UniProtKB">
        <authorList>
            <consortium name="EnsemblMetazoa"/>
        </authorList>
    </citation>
    <scope>IDENTIFICATION</scope>
</reference>
<dbReference type="KEGG" id="aqu:100641114"/>
<dbReference type="PANTHER" id="PTHR24185:SF1">
    <property type="entry name" value="CALCIUM-INDEPENDENT PHOSPHOLIPASE A2-GAMMA"/>
    <property type="match status" value="1"/>
</dbReference>
<evidence type="ECO:0000259" key="5">
    <source>
        <dbReference type="PROSITE" id="PS51635"/>
    </source>
</evidence>
<protein>
    <recommendedName>
        <fullName evidence="5">PNPLA domain-containing protein</fullName>
    </recommendedName>
</protein>
<name>A0AAN0IAN1_AMPQE</name>
<reference evidence="7" key="1">
    <citation type="journal article" date="2010" name="Nature">
        <title>The Amphimedon queenslandica genome and the evolution of animal complexity.</title>
        <authorList>
            <person name="Srivastava M."/>
            <person name="Simakov O."/>
            <person name="Chapman J."/>
            <person name="Fahey B."/>
            <person name="Gauthier M.E."/>
            <person name="Mitros T."/>
            <person name="Richards G.S."/>
            <person name="Conaco C."/>
            <person name="Dacre M."/>
            <person name="Hellsten U."/>
            <person name="Larroux C."/>
            <person name="Putnam N.H."/>
            <person name="Stanke M."/>
            <person name="Adamska M."/>
            <person name="Darling A."/>
            <person name="Degnan S.M."/>
            <person name="Oakley T.H."/>
            <person name="Plachetzki D.C."/>
            <person name="Zhai Y."/>
            <person name="Adamski M."/>
            <person name="Calcino A."/>
            <person name="Cummins S.F."/>
            <person name="Goodstein D.M."/>
            <person name="Harris C."/>
            <person name="Jackson D.J."/>
            <person name="Leys S.P."/>
            <person name="Shu S."/>
            <person name="Woodcroft B.J."/>
            <person name="Vervoort M."/>
            <person name="Kosik K.S."/>
            <person name="Manning G."/>
            <person name="Degnan B.M."/>
            <person name="Rokhsar D.S."/>
        </authorList>
    </citation>
    <scope>NUCLEOTIDE SEQUENCE [LARGE SCALE GENOMIC DNA]</scope>
</reference>
<dbReference type="SUPFAM" id="SSF52151">
    <property type="entry name" value="FabD/lysophospholipase-like"/>
    <property type="match status" value="1"/>
</dbReference>
<feature type="active site" description="Nucleophile" evidence="4">
    <location>
        <position position="211"/>
    </location>
</feature>
<accession>A0AAN0IAN1</accession>
<keyword evidence="1 4" id="KW-0378">Hydrolase</keyword>
<dbReference type="GeneID" id="100641114"/>
<dbReference type="Pfam" id="PF01734">
    <property type="entry name" value="Patatin"/>
    <property type="match status" value="1"/>
</dbReference>
<organism evidence="6 7">
    <name type="scientific">Amphimedon queenslandica</name>
    <name type="common">Sponge</name>
    <dbReference type="NCBI Taxonomy" id="400682"/>
    <lineage>
        <taxon>Eukaryota</taxon>
        <taxon>Metazoa</taxon>
        <taxon>Porifera</taxon>
        <taxon>Demospongiae</taxon>
        <taxon>Heteroscleromorpha</taxon>
        <taxon>Haplosclerida</taxon>
        <taxon>Niphatidae</taxon>
        <taxon>Amphimedon</taxon>
    </lineage>
</organism>
<proteinExistence type="predicted"/>
<evidence type="ECO:0000313" key="6">
    <source>
        <dbReference type="EnsemblMetazoa" id="XP_003384092.2"/>
    </source>
</evidence>
<dbReference type="PROSITE" id="PS51635">
    <property type="entry name" value="PNPLA"/>
    <property type="match status" value="1"/>
</dbReference>
<feature type="short sequence motif" description="GXGXXG" evidence="4">
    <location>
        <begin position="177"/>
        <end position="182"/>
    </location>
</feature>
<dbReference type="InterPro" id="IPR016035">
    <property type="entry name" value="Acyl_Trfase/lysoPLipase"/>
</dbReference>
<dbReference type="GO" id="GO:0016042">
    <property type="term" value="P:lipid catabolic process"/>
    <property type="evidence" value="ECO:0007669"/>
    <property type="project" value="UniProtKB-UniRule"/>
</dbReference>
<evidence type="ECO:0000256" key="4">
    <source>
        <dbReference type="PROSITE-ProRule" id="PRU01161"/>
    </source>
</evidence>
<sequence>MGVAIVLRVNMAASSAAVEMLGCCRRRPFPLSFSSFSASSTQSGSFMWRAPPLLTRGCIRLISTESRDSEQTEIQTQTSHSIAPLVKRLFEFQRPGRHHETNLNQLERLRQLVLNLETNNSKETALETLQSGIVPSLLRLKEMAPHEVRKQANMALSLLGYTPPYKGKGLKILAIDGGGTRGLIPIIILQQLEQVSGIKVHEMFDYVSGTSTGTLILTLVFLEKVSIQEAEVFYRELSSKIFKMNNLLGIGQLFLTQSFYSSSDLEKQVRKFSVTGRKLYETSCDPTMPKMSFLSTLVNQPVIEPFLFTNYHHHPLTSSHYLSSSNTPIWQSIMASTAAPGYFEEVKIGPYIYQDGGILTNNPAAVALHEARHLWGCDVPVQTLISLGTGQFEYDRNNPVSPVSSNISLREKLTKIVASATDTEAVHTILKDLLPQSSYFRFNPHLTEQINLDNCNPEQLQKIVDDTKRYLENNESLLNEAAASLTKQKSFQQKLFERYKCRKTAWPNR</sequence>
<dbReference type="PANTHER" id="PTHR24185">
    <property type="entry name" value="CALCIUM-INDEPENDENT PHOSPHOLIPASE A2-GAMMA"/>
    <property type="match status" value="1"/>
</dbReference>
<dbReference type="GO" id="GO:0019369">
    <property type="term" value="P:arachidonate metabolic process"/>
    <property type="evidence" value="ECO:0007669"/>
    <property type="project" value="TreeGrafter"/>
</dbReference>
<keyword evidence="2 4" id="KW-0442">Lipid degradation</keyword>
<feature type="short sequence motif" description="GXSXG" evidence="4">
    <location>
        <begin position="209"/>
        <end position="213"/>
    </location>
</feature>
<feature type="active site" description="Proton acceptor" evidence="4">
    <location>
        <position position="355"/>
    </location>
</feature>
<keyword evidence="7" id="KW-1185">Reference proteome</keyword>
<dbReference type="Proteomes" id="UP000007879">
    <property type="component" value="Unassembled WGS sequence"/>
</dbReference>
<evidence type="ECO:0000256" key="1">
    <source>
        <dbReference type="ARBA" id="ARBA00022801"/>
    </source>
</evidence>
<evidence type="ECO:0000256" key="2">
    <source>
        <dbReference type="ARBA" id="ARBA00022963"/>
    </source>
</evidence>
<dbReference type="Gene3D" id="3.40.1090.10">
    <property type="entry name" value="Cytosolic phospholipase A2 catalytic domain"/>
    <property type="match status" value="1"/>
</dbReference>
<dbReference type="GO" id="GO:0016020">
    <property type="term" value="C:membrane"/>
    <property type="evidence" value="ECO:0007669"/>
    <property type="project" value="TreeGrafter"/>
</dbReference>
<dbReference type="EnsemblMetazoa" id="XM_003384044.3">
    <property type="protein sequence ID" value="XP_003384092.2"/>
    <property type="gene ID" value="LOC100641114"/>
</dbReference>
<feature type="short sequence motif" description="DGA/G" evidence="4">
    <location>
        <begin position="355"/>
        <end position="357"/>
    </location>
</feature>
<feature type="domain" description="PNPLA" evidence="5">
    <location>
        <begin position="173"/>
        <end position="368"/>
    </location>
</feature>
<dbReference type="RefSeq" id="XP_003384092.2">
    <property type="nucleotide sequence ID" value="XM_003384044.3"/>
</dbReference>
<keyword evidence="3 4" id="KW-0443">Lipid metabolism</keyword>